<keyword evidence="5" id="KW-0472">Membrane</keyword>
<feature type="domain" description="PNPLA" evidence="7">
    <location>
        <begin position="1"/>
        <end position="193"/>
    </location>
</feature>
<feature type="active site" description="Proton acceptor" evidence="6">
    <location>
        <position position="180"/>
    </location>
</feature>
<proteinExistence type="predicted"/>
<evidence type="ECO:0000256" key="6">
    <source>
        <dbReference type="PROSITE-ProRule" id="PRU01161"/>
    </source>
</evidence>
<dbReference type="Proteomes" id="UP000604737">
    <property type="component" value="Unassembled WGS sequence"/>
</dbReference>
<dbReference type="InterPro" id="IPR002641">
    <property type="entry name" value="PNPLA_dom"/>
</dbReference>
<evidence type="ECO:0000313" key="8">
    <source>
        <dbReference type="EMBL" id="GHD61130.1"/>
    </source>
</evidence>
<keyword evidence="4 6" id="KW-0443">Lipid metabolism</keyword>
<dbReference type="SUPFAM" id="SSF52151">
    <property type="entry name" value="FabD/lysophospholipase-like"/>
    <property type="match status" value="1"/>
</dbReference>
<accession>A0ABQ3H1M7</accession>
<feature type="short sequence motif" description="GXSXG" evidence="6">
    <location>
        <begin position="32"/>
        <end position="36"/>
    </location>
</feature>
<gene>
    <name evidence="8" type="primary">plpD</name>
    <name evidence="8" type="ORF">GCM10007350_15320</name>
</gene>
<dbReference type="Pfam" id="PF01103">
    <property type="entry name" value="Omp85"/>
    <property type="match status" value="1"/>
</dbReference>
<comment type="caution">
    <text evidence="8">The sequence shown here is derived from an EMBL/GenBank/DDBJ whole genome shotgun (WGS) entry which is preliminary data.</text>
</comment>
<evidence type="ECO:0000256" key="3">
    <source>
        <dbReference type="ARBA" id="ARBA00022963"/>
    </source>
</evidence>
<keyword evidence="2 6" id="KW-0378">Hydrolase</keyword>
<feature type="short sequence motif" description="DGA/G" evidence="6">
    <location>
        <begin position="180"/>
        <end position="182"/>
    </location>
</feature>
<feature type="active site" description="Nucleophile" evidence="6">
    <location>
        <position position="34"/>
    </location>
</feature>
<sequence length="724" mass="79376">MVLGGGGARGLAHIGVLKVLEDARVPIDCIVGTSIGALVAGGYASGRTPEELIAESEKADWDDLLSSGLPRQSLSFRQKELDRSGNVPIELGLRDNGTIALPRAAIGTQKVEYFLRELTYGGTVANFNQMATPYRAIATDLETGEMVVLSDGDIVSAMRASMAVPGVFPPVPLEGHTLVDGGLSRNMGVDVARKLCADIVIAVDVASPPLKSAEIDNLFSVADQYTRLMILQNQRPQIASLKSGRDILITPELDKLSSSDFTKARQLIERGEAAAQMQLPELERYALSAPAYRKWALARQAKQLVPKPINEVQVAKLDYVNPDVLKGALDITPGKPLDNAAFNERLSKTYARGDFSQLDYELLDTNNGQLFRLTPVEKSWGPNYLNLGLALSTDFDTDNRYSLAARYRRTWINDLGGEWTSLVRLGNHTQFATEFYQPLQLDGYAFVAPYFSAENQPVDIWVNGEKVAQYKYRKERAGFDIGSGYGKYGEVRIGFAYNNYRGARDIGFIPVLVDDDENASQGTKDAQQKNLLDNFSQQDWGVRVRLYYDQLDSLDFPTEGVLFNASAYQSFGGRSGSGTFDPYTQVTATLVKGFKLGDFGGHVRLHGVMQQGGGDNDVNDLQWLGGFMNLSSYGYQEIIGDSMAYGRIALYHPLSFLVPDSKVYIGGALEVGQLFDAVDSSQNDLHVSGTAFLGMDTFLGPFYVAAAYGDNKKARFYVMLGNPY</sequence>
<dbReference type="PROSITE" id="PS51635">
    <property type="entry name" value="PNPLA"/>
    <property type="match status" value="1"/>
</dbReference>
<evidence type="ECO:0000256" key="1">
    <source>
        <dbReference type="ARBA" id="ARBA00004370"/>
    </source>
</evidence>
<dbReference type="InterPro" id="IPR050301">
    <property type="entry name" value="NTE"/>
</dbReference>
<evidence type="ECO:0000259" key="7">
    <source>
        <dbReference type="PROSITE" id="PS51635"/>
    </source>
</evidence>
<dbReference type="PANTHER" id="PTHR14226:SF29">
    <property type="entry name" value="NEUROPATHY TARGET ESTERASE SWS"/>
    <property type="match status" value="1"/>
</dbReference>
<keyword evidence="3 6" id="KW-0442">Lipid degradation</keyword>
<evidence type="ECO:0000256" key="2">
    <source>
        <dbReference type="ARBA" id="ARBA00022801"/>
    </source>
</evidence>
<dbReference type="Gene3D" id="3.40.1090.10">
    <property type="entry name" value="Cytosolic phospholipase A2 catalytic domain"/>
    <property type="match status" value="2"/>
</dbReference>
<evidence type="ECO:0000256" key="4">
    <source>
        <dbReference type="ARBA" id="ARBA00023098"/>
    </source>
</evidence>
<keyword evidence="9" id="KW-1185">Reference proteome</keyword>
<dbReference type="Pfam" id="PF01734">
    <property type="entry name" value="Patatin"/>
    <property type="match status" value="1"/>
</dbReference>
<comment type="subcellular location">
    <subcellularLocation>
        <location evidence="1">Membrane</location>
    </subcellularLocation>
</comment>
<dbReference type="InterPro" id="IPR016035">
    <property type="entry name" value="Acyl_Trfase/lysoPLipase"/>
</dbReference>
<name>A0ABQ3H1M7_9NEIS</name>
<dbReference type="InterPro" id="IPR000184">
    <property type="entry name" value="Bac_surfAg_D15"/>
</dbReference>
<dbReference type="Gene3D" id="2.40.160.50">
    <property type="entry name" value="membrane protein fhac: a member of the omp85/tpsb transporter family"/>
    <property type="match status" value="1"/>
</dbReference>
<protein>
    <submittedName>
        <fullName evidence="8">Patatin</fullName>
    </submittedName>
</protein>
<reference evidence="9" key="1">
    <citation type="journal article" date="2019" name="Int. J. Syst. Evol. Microbiol.">
        <title>The Global Catalogue of Microorganisms (GCM) 10K type strain sequencing project: providing services to taxonomists for standard genome sequencing and annotation.</title>
        <authorList>
            <consortium name="The Broad Institute Genomics Platform"/>
            <consortium name="The Broad Institute Genome Sequencing Center for Infectious Disease"/>
            <person name="Wu L."/>
            <person name="Ma J."/>
        </authorList>
    </citation>
    <scope>NUCLEOTIDE SEQUENCE [LARGE SCALE GENOMIC DNA]</scope>
    <source>
        <strain evidence="9">KCTC 23701</strain>
    </source>
</reference>
<dbReference type="EMBL" id="BMYO01000003">
    <property type="protein sequence ID" value="GHD61130.1"/>
    <property type="molecule type" value="Genomic_DNA"/>
</dbReference>
<evidence type="ECO:0000256" key="5">
    <source>
        <dbReference type="ARBA" id="ARBA00023136"/>
    </source>
</evidence>
<feature type="short sequence motif" description="GXGXXG" evidence="6">
    <location>
        <begin position="5"/>
        <end position="10"/>
    </location>
</feature>
<evidence type="ECO:0000313" key="9">
    <source>
        <dbReference type="Proteomes" id="UP000604737"/>
    </source>
</evidence>
<dbReference type="PANTHER" id="PTHR14226">
    <property type="entry name" value="NEUROPATHY TARGET ESTERASE/SWISS CHEESE D.MELANOGASTER"/>
    <property type="match status" value="1"/>
</dbReference>
<organism evidence="8 9">
    <name type="scientific">Jeongeupia chitinilytica</name>
    <dbReference type="NCBI Taxonomy" id="1041641"/>
    <lineage>
        <taxon>Bacteria</taxon>
        <taxon>Pseudomonadati</taxon>
        <taxon>Pseudomonadota</taxon>
        <taxon>Betaproteobacteria</taxon>
        <taxon>Neisseriales</taxon>
        <taxon>Chitinibacteraceae</taxon>
        <taxon>Jeongeupia</taxon>
    </lineage>
</organism>